<name>A0A4S3JWC0_9EURO</name>
<accession>A0A4S3JWC0</accession>
<dbReference type="EMBL" id="SOSA01000011">
    <property type="protein sequence ID" value="THC99766.1"/>
    <property type="molecule type" value="Genomic_DNA"/>
</dbReference>
<organism evidence="1 2">
    <name type="scientific">Aspergillus tanneri</name>
    <dbReference type="NCBI Taxonomy" id="1220188"/>
    <lineage>
        <taxon>Eukaryota</taxon>
        <taxon>Fungi</taxon>
        <taxon>Dikarya</taxon>
        <taxon>Ascomycota</taxon>
        <taxon>Pezizomycotina</taxon>
        <taxon>Eurotiomycetes</taxon>
        <taxon>Eurotiomycetidae</taxon>
        <taxon>Eurotiales</taxon>
        <taxon>Aspergillaceae</taxon>
        <taxon>Aspergillus</taxon>
        <taxon>Aspergillus subgen. Circumdati</taxon>
    </lineage>
</organism>
<sequence length="32" mass="3640">MWSSGRRNPRDDGIVVIKCDDAMLKESDKSMV</sequence>
<gene>
    <name evidence="1" type="ORF">EYZ11_000696</name>
</gene>
<evidence type="ECO:0000313" key="2">
    <source>
        <dbReference type="Proteomes" id="UP000308092"/>
    </source>
</evidence>
<reference evidence="1 2" key="1">
    <citation type="submission" date="2019-03" db="EMBL/GenBank/DDBJ databases">
        <title>The genome sequence of a newly discovered highly antifungal drug resistant Aspergillus species, Aspergillus tanneri NIH 1004.</title>
        <authorList>
            <person name="Mounaud S."/>
            <person name="Singh I."/>
            <person name="Joardar V."/>
            <person name="Pakala S."/>
            <person name="Pakala S."/>
            <person name="Venepally P."/>
            <person name="Hoover J."/>
            <person name="Nierman W."/>
            <person name="Chung J."/>
            <person name="Losada L."/>
        </authorList>
    </citation>
    <scope>NUCLEOTIDE SEQUENCE [LARGE SCALE GENOMIC DNA]</scope>
    <source>
        <strain evidence="1 2">NIH1004</strain>
    </source>
</reference>
<dbReference type="Proteomes" id="UP000308092">
    <property type="component" value="Unassembled WGS sequence"/>
</dbReference>
<evidence type="ECO:0000313" key="1">
    <source>
        <dbReference type="EMBL" id="THC99766.1"/>
    </source>
</evidence>
<dbReference type="VEuPathDB" id="FungiDB:EYZ11_000696"/>
<keyword evidence="2" id="KW-1185">Reference proteome</keyword>
<dbReference type="AlphaFoldDB" id="A0A4S3JWC0"/>
<proteinExistence type="predicted"/>
<comment type="caution">
    <text evidence="1">The sequence shown here is derived from an EMBL/GenBank/DDBJ whole genome shotgun (WGS) entry which is preliminary data.</text>
</comment>
<protein>
    <submittedName>
        <fullName evidence="1">Uncharacterized protein</fullName>
    </submittedName>
</protein>